<sequence>MKQSQIKEKEPIFHLAEKKSKKKKDAKEKGKNKEKATKEKNKEKSKEKTEKRKRPTEILEKQVEEESPMPKRVTRQESKKGPTDSPNHFVLQHSSSCVAAKKAWERGKSKRPMKLPPPPTSVLQQHASPTQSE</sequence>
<proteinExistence type="predicted"/>
<reference evidence="1 2" key="2">
    <citation type="journal article" date="2022" name="Mol. Ecol. Resour.">
        <title>The genomes of chicory, endive, great burdock and yacon provide insights into Asteraceae paleo-polyploidization history and plant inulin production.</title>
        <authorList>
            <person name="Fan W."/>
            <person name="Wang S."/>
            <person name="Wang H."/>
            <person name="Wang A."/>
            <person name="Jiang F."/>
            <person name="Liu H."/>
            <person name="Zhao H."/>
            <person name="Xu D."/>
            <person name="Zhang Y."/>
        </authorList>
    </citation>
    <scope>NUCLEOTIDE SEQUENCE [LARGE SCALE GENOMIC DNA]</scope>
    <source>
        <strain evidence="2">cv. Niubang</strain>
    </source>
</reference>
<gene>
    <name evidence="1" type="ORF">L6452_37138</name>
</gene>
<keyword evidence="2" id="KW-1185">Reference proteome</keyword>
<comment type="caution">
    <text evidence="1">The sequence shown here is derived from an EMBL/GenBank/DDBJ whole genome shotgun (WGS) entry which is preliminary data.</text>
</comment>
<evidence type="ECO:0000313" key="1">
    <source>
        <dbReference type="EMBL" id="KAI3677866.1"/>
    </source>
</evidence>
<dbReference type="Proteomes" id="UP001055879">
    <property type="component" value="Linkage Group LG14"/>
</dbReference>
<name>A0ACB8Y2V0_ARCLA</name>
<accession>A0ACB8Y2V0</accession>
<evidence type="ECO:0000313" key="2">
    <source>
        <dbReference type="Proteomes" id="UP001055879"/>
    </source>
</evidence>
<dbReference type="EMBL" id="CM042060">
    <property type="protein sequence ID" value="KAI3677866.1"/>
    <property type="molecule type" value="Genomic_DNA"/>
</dbReference>
<protein>
    <submittedName>
        <fullName evidence="1">Uncharacterized protein</fullName>
    </submittedName>
</protein>
<reference evidence="2" key="1">
    <citation type="journal article" date="2022" name="Mol. Ecol. Resour.">
        <title>The genomes of chicory, endive, great burdock and yacon provide insights into Asteraceae palaeo-polyploidization history and plant inulin production.</title>
        <authorList>
            <person name="Fan W."/>
            <person name="Wang S."/>
            <person name="Wang H."/>
            <person name="Wang A."/>
            <person name="Jiang F."/>
            <person name="Liu H."/>
            <person name="Zhao H."/>
            <person name="Xu D."/>
            <person name="Zhang Y."/>
        </authorList>
    </citation>
    <scope>NUCLEOTIDE SEQUENCE [LARGE SCALE GENOMIC DNA]</scope>
    <source>
        <strain evidence="2">cv. Niubang</strain>
    </source>
</reference>
<organism evidence="1 2">
    <name type="scientific">Arctium lappa</name>
    <name type="common">Greater burdock</name>
    <name type="synonym">Lappa major</name>
    <dbReference type="NCBI Taxonomy" id="4217"/>
    <lineage>
        <taxon>Eukaryota</taxon>
        <taxon>Viridiplantae</taxon>
        <taxon>Streptophyta</taxon>
        <taxon>Embryophyta</taxon>
        <taxon>Tracheophyta</taxon>
        <taxon>Spermatophyta</taxon>
        <taxon>Magnoliopsida</taxon>
        <taxon>eudicotyledons</taxon>
        <taxon>Gunneridae</taxon>
        <taxon>Pentapetalae</taxon>
        <taxon>asterids</taxon>
        <taxon>campanulids</taxon>
        <taxon>Asterales</taxon>
        <taxon>Asteraceae</taxon>
        <taxon>Carduoideae</taxon>
        <taxon>Cardueae</taxon>
        <taxon>Arctiinae</taxon>
        <taxon>Arctium</taxon>
    </lineage>
</organism>